<dbReference type="InterPro" id="IPR004358">
    <property type="entry name" value="Sig_transdc_His_kin-like_C"/>
</dbReference>
<evidence type="ECO:0000259" key="14">
    <source>
        <dbReference type="PROSITE" id="PS50109"/>
    </source>
</evidence>
<comment type="subcellular location">
    <subcellularLocation>
        <location evidence="2">Membrane</location>
        <topology evidence="2">Multi-pass membrane protein</topology>
    </subcellularLocation>
</comment>
<dbReference type="Gene3D" id="1.20.120.620">
    <property type="entry name" value="Backbone structure of the membrane domain of e. Coli histidine kinase receptor kdpd"/>
    <property type="match status" value="1"/>
</dbReference>
<organism evidence="15 16">
    <name type="scientific">Malikia spinosa</name>
    <dbReference type="NCBI Taxonomy" id="86180"/>
    <lineage>
        <taxon>Bacteria</taxon>
        <taxon>Pseudomonadati</taxon>
        <taxon>Pseudomonadota</taxon>
        <taxon>Betaproteobacteria</taxon>
        <taxon>Burkholderiales</taxon>
        <taxon>Comamonadaceae</taxon>
        <taxon>Malikia</taxon>
    </lineage>
</organism>
<dbReference type="InterPro" id="IPR052023">
    <property type="entry name" value="Histidine_kinase_KdpD"/>
</dbReference>
<dbReference type="Gene3D" id="3.30.565.10">
    <property type="entry name" value="Histidine kinase-like ATPase, C-terminal domain"/>
    <property type="match status" value="1"/>
</dbReference>
<evidence type="ECO:0000256" key="12">
    <source>
        <dbReference type="ARBA" id="ARBA00023136"/>
    </source>
</evidence>
<keyword evidence="11" id="KW-0902">Two-component regulatory system</keyword>
<name>A0A2S9KFE1_9BURK</name>
<evidence type="ECO:0000256" key="8">
    <source>
        <dbReference type="ARBA" id="ARBA00022777"/>
    </source>
</evidence>
<evidence type="ECO:0000256" key="5">
    <source>
        <dbReference type="ARBA" id="ARBA00022679"/>
    </source>
</evidence>
<evidence type="ECO:0000256" key="1">
    <source>
        <dbReference type="ARBA" id="ARBA00000085"/>
    </source>
</evidence>
<dbReference type="GO" id="GO:0005886">
    <property type="term" value="C:plasma membrane"/>
    <property type="evidence" value="ECO:0007669"/>
    <property type="project" value="TreeGrafter"/>
</dbReference>
<evidence type="ECO:0000256" key="7">
    <source>
        <dbReference type="ARBA" id="ARBA00022741"/>
    </source>
</evidence>
<dbReference type="PRINTS" id="PR00344">
    <property type="entry name" value="BCTRLSENSOR"/>
</dbReference>
<feature type="transmembrane region" description="Helical" evidence="13">
    <location>
        <begin position="56"/>
        <end position="75"/>
    </location>
</feature>
<feature type="domain" description="Histidine kinase" evidence="14">
    <location>
        <begin position="244"/>
        <end position="456"/>
    </location>
</feature>
<accession>A0A2S9KFE1</accession>
<dbReference type="InterPro" id="IPR003661">
    <property type="entry name" value="HisK_dim/P_dom"/>
</dbReference>
<dbReference type="EC" id="2.7.13.3" evidence="3"/>
<evidence type="ECO:0000256" key="13">
    <source>
        <dbReference type="SAM" id="Phobius"/>
    </source>
</evidence>
<dbReference type="EMBL" id="PVLR01000018">
    <property type="protein sequence ID" value="PRD69142.1"/>
    <property type="molecule type" value="Genomic_DNA"/>
</dbReference>
<dbReference type="PANTHER" id="PTHR45569:SF1">
    <property type="entry name" value="SENSOR PROTEIN KDPD"/>
    <property type="match status" value="1"/>
</dbReference>
<dbReference type="InterPro" id="IPR038318">
    <property type="entry name" value="KdpD_sf"/>
</dbReference>
<keyword evidence="16" id="KW-1185">Reference proteome</keyword>
<dbReference type="PANTHER" id="PTHR45569">
    <property type="entry name" value="SENSOR PROTEIN KDPD"/>
    <property type="match status" value="1"/>
</dbReference>
<dbReference type="InterPro" id="IPR005467">
    <property type="entry name" value="His_kinase_dom"/>
</dbReference>
<dbReference type="InterPro" id="IPR003594">
    <property type="entry name" value="HATPase_dom"/>
</dbReference>
<dbReference type="GO" id="GO:0000155">
    <property type="term" value="F:phosphorelay sensor kinase activity"/>
    <property type="evidence" value="ECO:0007669"/>
    <property type="project" value="InterPro"/>
</dbReference>
<gene>
    <name evidence="15" type="ORF">C6P61_07410</name>
</gene>
<dbReference type="CDD" id="cd00075">
    <property type="entry name" value="HATPase"/>
    <property type="match status" value="1"/>
</dbReference>
<reference evidence="15 16" key="1">
    <citation type="submission" date="2018-03" db="EMBL/GenBank/DDBJ databases">
        <title>Comparative genomics illustrates the genes involved in a hyperalkaliphilic mechanisms of Serpentinomonas isolated from highly-alkaline calcium-rich serpentinized springs.</title>
        <authorList>
            <person name="Suzuki S."/>
            <person name="Ishii S."/>
            <person name="Walworth N."/>
            <person name="Bird L."/>
            <person name="Kuenen J.G."/>
            <person name="Nealson K.H."/>
        </authorList>
    </citation>
    <scope>NUCLEOTIDE SEQUENCE [LARGE SCALE GENOMIC DNA]</scope>
    <source>
        <strain evidence="15 16">83</strain>
    </source>
</reference>
<evidence type="ECO:0000313" key="16">
    <source>
        <dbReference type="Proteomes" id="UP000238326"/>
    </source>
</evidence>
<dbReference type="Gene3D" id="1.10.287.130">
    <property type="match status" value="1"/>
</dbReference>
<dbReference type="Proteomes" id="UP000238326">
    <property type="component" value="Unassembled WGS sequence"/>
</dbReference>
<keyword evidence="8 15" id="KW-0418">Kinase</keyword>
<dbReference type="SUPFAM" id="SSF55874">
    <property type="entry name" value="ATPase domain of HSP90 chaperone/DNA topoisomerase II/histidine kinase"/>
    <property type="match status" value="1"/>
</dbReference>
<keyword evidence="5" id="KW-0808">Transferase</keyword>
<evidence type="ECO:0000256" key="9">
    <source>
        <dbReference type="ARBA" id="ARBA00022840"/>
    </source>
</evidence>
<protein>
    <recommendedName>
        <fullName evidence="3">histidine kinase</fullName>
        <ecNumber evidence="3">2.7.13.3</ecNumber>
    </recommendedName>
</protein>
<dbReference type="Pfam" id="PF02518">
    <property type="entry name" value="HATPase_c"/>
    <property type="match status" value="1"/>
</dbReference>
<dbReference type="RefSeq" id="WP_105729298.1">
    <property type="nucleotide sequence ID" value="NZ_PVLR01000018.1"/>
</dbReference>
<keyword evidence="10 13" id="KW-1133">Transmembrane helix</keyword>
<comment type="catalytic activity">
    <reaction evidence="1">
        <text>ATP + protein L-histidine = ADP + protein N-phospho-L-histidine.</text>
        <dbReference type="EC" id="2.7.13.3"/>
    </reaction>
</comment>
<dbReference type="AlphaFoldDB" id="A0A2S9KFE1"/>
<dbReference type="InterPro" id="IPR036097">
    <property type="entry name" value="HisK_dim/P_sf"/>
</dbReference>
<dbReference type="GO" id="GO:0005524">
    <property type="term" value="F:ATP binding"/>
    <property type="evidence" value="ECO:0007669"/>
    <property type="project" value="UniProtKB-KW"/>
</dbReference>
<evidence type="ECO:0000313" key="15">
    <source>
        <dbReference type="EMBL" id="PRD69142.1"/>
    </source>
</evidence>
<keyword evidence="7" id="KW-0547">Nucleotide-binding</keyword>
<evidence type="ECO:0000256" key="6">
    <source>
        <dbReference type="ARBA" id="ARBA00022692"/>
    </source>
</evidence>
<evidence type="ECO:0000256" key="4">
    <source>
        <dbReference type="ARBA" id="ARBA00022553"/>
    </source>
</evidence>
<sequence>MSLILDLYPVRWALVLLLLAAATAFGLLIDSYVSLTSQAMLYVLVVEIVSYRLGRLEAAVCAVGAVAALNFFFVPPRWTFAVDQREHLIALVVMLFVAFMTSRLAAGLQREARAARLSEGRARQLQELAMRLSAAAAMHEVRTIGQAALQAAFGTGAILTFADEGNSVPEAAQGICLPLGEQGRVFGMAVIPAAAAQEQEGLEHGRTLAALLAQALWRLELDEAVLAARSEAQRHELLNTFLASISHDLRTPLATILGASSSLQTQRDRLSPELQSRMLGSIATEARYLTVLTENTLQLARLSDPVVELHRDWESVEEIVGAVLARVRPQDSGRRIRSVIPAGLPLLRVDPVLLGQLLINLLDNALKYAEGSIEIQALYGPGRIDLCVSDCGPGIPVALRESVFRPYSRSDRSGQRGAGLGLAVCRAIAMAHGGILVVEGREGGGCRFRLSLPVELQQPLEESS</sequence>
<dbReference type="Pfam" id="PF00512">
    <property type="entry name" value="HisKA"/>
    <property type="match status" value="1"/>
</dbReference>
<dbReference type="PROSITE" id="PS50109">
    <property type="entry name" value="HIS_KIN"/>
    <property type="match status" value="1"/>
</dbReference>
<dbReference type="InterPro" id="IPR036890">
    <property type="entry name" value="HATPase_C_sf"/>
</dbReference>
<dbReference type="SUPFAM" id="SSF47384">
    <property type="entry name" value="Homodimeric domain of signal transducing histidine kinase"/>
    <property type="match status" value="1"/>
</dbReference>
<evidence type="ECO:0000256" key="10">
    <source>
        <dbReference type="ARBA" id="ARBA00022989"/>
    </source>
</evidence>
<dbReference type="SMART" id="SM00388">
    <property type="entry name" value="HisKA"/>
    <property type="match status" value="1"/>
</dbReference>
<evidence type="ECO:0000256" key="11">
    <source>
        <dbReference type="ARBA" id="ARBA00023012"/>
    </source>
</evidence>
<evidence type="ECO:0000256" key="3">
    <source>
        <dbReference type="ARBA" id="ARBA00012438"/>
    </source>
</evidence>
<dbReference type="SMART" id="SM00387">
    <property type="entry name" value="HATPase_c"/>
    <property type="match status" value="1"/>
</dbReference>
<comment type="caution">
    <text evidence="15">The sequence shown here is derived from an EMBL/GenBank/DDBJ whole genome shotgun (WGS) entry which is preliminary data.</text>
</comment>
<keyword evidence="6 13" id="KW-0812">Transmembrane</keyword>
<dbReference type="CDD" id="cd00082">
    <property type="entry name" value="HisKA"/>
    <property type="match status" value="1"/>
</dbReference>
<dbReference type="Pfam" id="PF13493">
    <property type="entry name" value="DUF4118"/>
    <property type="match status" value="1"/>
</dbReference>
<feature type="transmembrane region" description="Helical" evidence="13">
    <location>
        <begin position="12"/>
        <end position="35"/>
    </location>
</feature>
<keyword evidence="12 13" id="KW-0472">Membrane</keyword>
<keyword evidence="4" id="KW-0597">Phosphoprotein</keyword>
<proteinExistence type="predicted"/>
<dbReference type="InterPro" id="IPR025201">
    <property type="entry name" value="KdpD_TM"/>
</dbReference>
<evidence type="ECO:0000256" key="2">
    <source>
        <dbReference type="ARBA" id="ARBA00004141"/>
    </source>
</evidence>
<keyword evidence="9" id="KW-0067">ATP-binding</keyword>
<feature type="transmembrane region" description="Helical" evidence="13">
    <location>
        <begin position="87"/>
        <end position="106"/>
    </location>
</feature>
<dbReference type="OrthoDB" id="9806130at2"/>